<dbReference type="Pfam" id="PF00324">
    <property type="entry name" value="AA_permease"/>
    <property type="match status" value="1"/>
</dbReference>
<organism evidence="6 7">
    <name type="scientific">Lepidopterella palustris CBS 459.81</name>
    <dbReference type="NCBI Taxonomy" id="1314670"/>
    <lineage>
        <taxon>Eukaryota</taxon>
        <taxon>Fungi</taxon>
        <taxon>Dikarya</taxon>
        <taxon>Ascomycota</taxon>
        <taxon>Pezizomycotina</taxon>
        <taxon>Dothideomycetes</taxon>
        <taxon>Pleosporomycetidae</taxon>
        <taxon>Mytilinidiales</taxon>
        <taxon>Argynnaceae</taxon>
        <taxon>Lepidopterella</taxon>
    </lineage>
</organism>
<dbReference type="InterPro" id="IPR004841">
    <property type="entry name" value="AA-permease/SLC12A_dom"/>
</dbReference>
<keyword evidence="7" id="KW-1185">Reference proteome</keyword>
<protein>
    <recommendedName>
        <fullName evidence="5">Amino acid permease/ SLC12A domain-containing protein</fullName>
    </recommendedName>
</protein>
<dbReference type="GO" id="GO:0055085">
    <property type="term" value="P:transmembrane transport"/>
    <property type="evidence" value="ECO:0007669"/>
    <property type="project" value="InterPro"/>
</dbReference>
<comment type="subcellular location">
    <subcellularLocation>
        <location evidence="1">Membrane</location>
        <topology evidence="1">Multi-pass membrane protein</topology>
    </subcellularLocation>
</comment>
<feature type="domain" description="Amino acid permease/ SLC12A" evidence="5">
    <location>
        <begin position="4"/>
        <end position="62"/>
    </location>
</feature>
<dbReference type="GO" id="GO:0016020">
    <property type="term" value="C:membrane"/>
    <property type="evidence" value="ECO:0007669"/>
    <property type="project" value="UniProtKB-SubCell"/>
</dbReference>
<accession>A0A8E2EG72</accession>
<gene>
    <name evidence="6" type="ORF">K432DRAFT_440993</name>
</gene>
<evidence type="ECO:0000313" key="7">
    <source>
        <dbReference type="Proteomes" id="UP000250266"/>
    </source>
</evidence>
<evidence type="ECO:0000313" key="6">
    <source>
        <dbReference type="EMBL" id="OCK83205.1"/>
    </source>
</evidence>
<keyword evidence="3" id="KW-1133">Transmembrane helix</keyword>
<dbReference type="Proteomes" id="UP000250266">
    <property type="component" value="Unassembled WGS sequence"/>
</dbReference>
<keyword evidence="4" id="KW-0472">Membrane</keyword>
<evidence type="ECO:0000259" key="5">
    <source>
        <dbReference type="Pfam" id="PF00324"/>
    </source>
</evidence>
<reference evidence="6 7" key="1">
    <citation type="journal article" date="2016" name="Nat. Commun.">
        <title>Ectomycorrhizal ecology is imprinted in the genome of the dominant symbiotic fungus Cenococcum geophilum.</title>
        <authorList>
            <consortium name="DOE Joint Genome Institute"/>
            <person name="Peter M."/>
            <person name="Kohler A."/>
            <person name="Ohm R.A."/>
            <person name="Kuo A."/>
            <person name="Krutzmann J."/>
            <person name="Morin E."/>
            <person name="Arend M."/>
            <person name="Barry K.W."/>
            <person name="Binder M."/>
            <person name="Choi C."/>
            <person name="Clum A."/>
            <person name="Copeland A."/>
            <person name="Grisel N."/>
            <person name="Haridas S."/>
            <person name="Kipfer T."/>
            <person name="LaButti K."/>
            <person name="Lindquist E."/>
            <person name="Lipzen A."/>
            <person name="Maire R."/>
            <person name="Meier B."/>
            <person name="Mihaltcheva S."/>
            <person name="Molinier V."/>
            <person name="Murat C."/>
            <person name="Poggeler S."/>
            <person name="Quandt C.A."/>
            <person name="Sperisen C."/>
            <person name="Tritt A."/>
            <person name="Tisserant E."/>
            <person name="Crous P.W."/>
            <person name="Henrissat B."/>
            <person name="Nehls U."/>
            <person name="Egli S."/>
            <person name="Spatafora J.W."/>
            <person name="Grigoriev I.V."/>
            <person name="Martin F.M."/>
        </authorList>
    </citation>
    <scope>NUCLEOTIDE SEQUENCE [LARGE SCALE GENOMIC DNA]</scope>
    <source>
        <strain evidence="6 7">CBS 459.81</strain>
    </source>
</reference>
<dbReference type="AlphaFoldDB" id="A0A8E2EG72"/>
<keyword evidence="2" id="KW-0812">Transmembrane</keyword>
<evidence type="ECO:0000256" key="3">
    <source>
        <dbReference type="ARBA" id="ARBA00022989"/>
    </source>
</evidence>
<evidence type="ECO:0000256" key="4">
    <source>
        <dbReference type="ARBA" id="ARBA00023136"/>
    </source>
</evidence>
<sequence>MAISPPRALFELAQDGQAPANFKRTTKNTVPLPAVMFASLILRLGYINVSQSVSAGFGMLNLIFVLDLCPGGVHLLVSGAEGARLCTGYVTVSRAAAADIVRTLMMFFF</sequence>
<proteinExistence type="predicted"/>
<evidence type="ECO:0000256" key="1">
    <source>
        <dbReference type="ARBA" id="ARBA00004141"/>
    </source>
</evidence>
<evidence type="ECO:0000256" key="2">
    <source>
        <dbReference type="ARBA" id="ARBA00022692"/>
    </source>
</evidence>
<dbReference type="EMBL" id="KV744866">
    <property type="protein sequence ID" value="OCK83205.1"/>
    <property type="molecule type" value="Genomic_DNA"/>
</dbReference>
<name>A0A8E2EG72_9PEZI</name>